<keyword evidence="4" id="KW-1133">Transmembrane helix</keyword>
<reference evidence="6" key="1">
    <citation type="submission" date="2023-03" db="EMBL/GenBank/DDBJ databases">
        <title>Mating type loci evolution in Malassezia.</title>
        <authorList>
            <person name="Coelho M.A."/>
        </authorList>
    </citation>
    <scope>NUCLEOTIDE SEQUENCE</scope>
    <source>
        <strain evidence="6">CBS 9431</strain>
    </source>
</reference>
<gene>
    <name evidence="6" type="ORF">MJAP1_000081</name>
</gene>
<dbReference type="GO" id="GO:0005743">
    <property type="term" value="C:mitochondrial inner membrane"/>
    <property type="evidence" value="ECO:0007669"/>
    <property type="project" value="TreeGrafter"/>
</dbReference>
<dbReference type="AlphaFoldDB" id="A0AAF0J8R4"/>
<dbReference type="InterPro" id="IPR001708">
    <property type="entry name" value="YidC/ALB3/OXA1/COX18"/>
</dbReference>
<dbReference type="PANTHER" id="PTHR12428:SF65">
    <property type="entry name" value="CYTOCHROME C OXIDASE ASSEMBLY PROTEIN COX18, MITOCHONDRIAL"/>
    <property type="match status" value="1"/>
</dbReference>
<evidence type="ECO:0000256" key="5">
    <source>
        <dbReference type="ARBA" id="ARBA00023136"/>
    </source>
</evidence>
<keyword evidence="3" id="KW-0812">Transmembrane</keyword>
<comment type="subcellular location">
    <subcellularLocation>
        <location evidence="1">Membrane</location>
        <topology evidence="1">Multi-pass membrane protein</topology>
    </subcellularLocation>
</comment>
<comment type="similarity">
    <text evidence="2">Belongs to the OXA1/ALB3/YidC family.</text>
</comment>
<evidence type="ECO:0000256" key="2">
    <source>
        <dbReference type="ARBA" id="ARBA00009877"/>
    </source>
</evidence>
<dbReference type="EMBL" id="CP119958">
    <property type="protein sequence ID" value="WFD37139.1"/>
    <property type="molecule type" value="Genomic_DNA"/>
</dbReference>
<dbReference type="PANTHER" id="PTHR12428">
    <property type="entry name" value="OXA1"/>
    <property type="match status" value="1"/>
</dbReference>
<organism evidence="6 7">
    <name type="scientific">Malassezia japonica</name>
    <dbReference type="NCBI Taxonomy" id="223818"/>
    <lineage>
        <taxon>Eukaryota</taxon>
        <taxon>Fungi</taxon>
        <taxon>Dikarya</taxon>
        <taxon>Basidiomycota</taxon>
        <taxon>Ustilaginomycotina</taxon>
        <taxon>Malasseziomycetes</taxon>
        <taxon>Malasseziales</taxon>
        <taxon>Malasseziaceae</taxon>
        <taxon>Malassezia</taxon>
    </lineage>
</organism>
<keyword evidence="5" id="KW-0472">Membrane</keyword>
<evidence type="ECO:0000256" key="4">
    <source>
        <dbReference type="ARBA" id="ARBA00022989"/>
    </source>
</evidence>
<dbReference type="GO" id="GO:0033617">
    <property type="term" value="P:mitochondrial respiratory chain complex IV assembly"/>
    <property type="evidence" value="ECO:0007669"/>
    <property type="project" value="TreeGrafter"/>
</dbReference>
<evidence type="ECO:0008006" key="8">
    <source>
        <dbReference type="Google" id="ProtNLM"/>
    </source>
</evidence>
<evidence type="ECO:0000256" key="3">
    <source>
        <dbReference type="ARBA" id="ARBA00022692"/>
    </source>
</evidence>
<dbReference type="GO" id="GO:0032977">
    <property type="term" value="F:membrane insertase activity"/>
    <property type="evidence" value="ECO:0007669"/>
    <property type="project" value="InterPro"/>
</dbReference>
<keyword evidence="7" id="KW-1185">Reference proteome</keyword>
<dbReference type="GO" id="GO:0032979">
    <property type="term" value="P:protein insertion into mitochondrial inner membrane from matrix"/>
    <property type="evidence" value="ECO:0007669"/>
    <property type="project" value="TreeGrafter"/>
</dbReference>
<dbReference type="RefSeq" id="XP_060120036.1">
    <property type="nucleotide sequence ID" value="XM_060264053.1"/>
</dbReference>
<protein>
    <recommendedName>
        <fullName evidence="8">Mitochondrial inner membrane protein COX18</fullName>
    </recommendedName>
</protein>
<proteinExistence type="inferred from homology"/>
<dbReference type="Proteomes" id="UP001217754">
    <property type="component" value="Chromosome 1"/>
</dbReference>
<name>A0AAF0J8R4_9BASI</name>
<evidence type="ECO:0000313" key="6">
    <source>
        <dbReference type="EMBL" id="WFD37139.1"/>
    </source>
</evidence>
<accession>A0AAF0J8R4</accession>
<evidence type="ECO:0000313" key="7">
    <source>
        <dbReference type="Proteomes" id="UP001217754"/>
    </source>
</evidence>
<evidence type="ECO:0000256" key="1">
    <source>
        <dbReference type="ARBA" id="ARBA00004141"/>
    </source>
</evidence>
<dbReference type="GeneID" id="85223730"/>
<sequence length="337" mass="37041">MVLRLGLAGRAGGLHGVRLGRIPGAVPDPALSWLDPVARYLVSMPETMGLVGAMPYPYTASIIAMTLALRTGVSVPIALWQRSRNERLTNIVLPEWGVWKKQIPAAVWQRRASNNEVSKETEFQIQRQIHRSLAEKWNHLIALHDCSPTRTTIVSLAVHIPLFLLVTMLIRQGTVLPDTPLVHELIPWWAPDATFAAQASASQQILLDRGLDPVLVDKLTKVGGPTLADRDSTQIMPIVVGSLNMLNIELAQWVRERRLARERELGLGDSRAGANDGGVEAEPVRERVIGNVLRGTAVLSIPIACQVPAALLVYWTTSALVTLVQNAYFAWLDAKIK</sequence>